<sequence length="473" mass="51784">MAASTIWAAYAAAIATLAGPGGLGLTNLQRFAINKQNDFSIPVVPYANQLYQNWNVYQFASTVPKKDVAVLVDSGQNYDTAYGVYLDNVFLQVPNDPRGKAQMEAWAAKLSALRISIQTSKAAAKKDFATDCPNGIDPFTNKPTTLGEYAAIYYPEIADNMKEIATIEAVRAEFEAENSGGAQLARLNTWRGALAKGTNQSSGFVNYNMPVLQAEEDVIVEVVNGTLMANNQPTSFEASYSIGGSFNKIAKNWIDTFPKEYPYDRKRYDQGKSTYSVKTIDITKNNWAQYGYGSKTQSTGSDGWIFWSTKNTQTNTWSYKNVYVNETSFISGITVSAWGIGKFPIQKGQWYQGNPLATFPVLVDSGEMSKKNITDHVSEQVTSVVMGYGVETTFQLEKTAYERLAGAISTAKSSGGSISIFGSLYGKSDGSYSSTYEPWDNIKQHKEGNTITLLAHNNKVPMILGATITTITP</sequence>
<comment type="caution">
    <text evidence="2">The sequence shown here is derived from an EMBL/GenBank/DDBJ whole genome shotgun (WGS) entry which is preliminary data.</text>
</comment>
<name>A0AAN6S3E6_9PEZI</name>
<keyword evidence="1" id="KW-0732">Signal</keyword>
<evidence type="ECO:0000256" key="1">
    <source>
        <dbReference type="SAM" id="SignalP"/>
    </source>
</evidence>
<reference evidence="3" key="1">
    <citation type="journal article" date="2023" name="Mol. Phylogenet. Evol.">
        <title>Genome-scale phylogeny and comparative genomics of the fungal order Sordariales.</title>
        <authorList>
            <person name="Hensen N."/>
            <person name="Bonometti L."/>
            <person name="Westerberg I."/>
            <person name="Brannstrom I.O."/>
            <person name="Guillou S."/>
            <person name="Cros-Aarteil S."/>
            <person name="Calhoun S."/>
            <person name="Haridas S."/>
            <person name="Kuo A."/>
            <person name="Mondo S."/>
            <person name="Pangilinan J."/>
            <person name="Riley R."/>
            <person name="LaButti K."/>
            <person name="Andreopoulos B."/>
            <person name="Lipzen A."/>
            <person name="Chen C."/>
            <person name="Yan M."/>
            <person name="Daum C."/>
            <person name="Ng V."/>
            <person name="Clum A."/>
            <person name="Steindorff A."/>
            <person name="Ohm R.A."/>
            <person name="Martin F."/>
            <person name="Silar P."/>
            <person name="Natvig D.O."/>
            <person name="Lalanne C."/>
            <person name="Gautier V."/>
            <person name="Ament-Velasquez S.L."/>
            <person name="Kruys A."/>
            <person name="Hutchinson M.I."/>
            <person name="Powell A.J."/>
            <person name="Barry K."/>
            <person name="Miller A.N."/>
            <person name="Grigoriev I.V."/>
            <person name="Debuchy R."/>
            <person name="Gladieux P."/>
            <person name="Hiltunen Thoren M."/>
            <person name="Johannesson H."/>
        </authorList>
    </citation>
    <scope>NUCLEOTIDE SEQUENCE [LARGE SCALE GENOMIC DNA]</scope>
    <source>
        <strain evidence="3">CBS 340.73</strain>
    </source>
</reference>
<keyword evidence="3" id="KW-1185">Reference proteome</keyword>
<dbReference type="Proteomes" id="UP001303473">
    <property type="component" value="Unassembled WGS sequence"/>
</dbReference>
<dbReference type="EMBL" id="MU853808">
    <property type="protein sequence ID" value="KAK3939647.1"/>
    <property type="molecule type" value="Genomic_DNA"/>
</dbReference>
<evidence type="ECO:0000313" key="2">
    <source>
        <dbReference type="EMBL" id="KAK3939647.1"/>
    </source>
</evidence>
<evidence type="ECO:0000313" key="3">
    <source>
        <dbReference type="Proteomes" id="UP001303473"/>
    </source>
</evidence>
<protein>
    <submittedName>
        <fullName evidence="2">Uncharacterized protein</fullName>
    </submittedName>
</protein>
<feature type="chain" id="PRO_5042885398" evidence="1">
    <location>
        <begin position="19"/>
        <end position="473"/>
    </location>
</feature>
<proteinExistence type="predicted"/>
<organism evidence="2 3">
    <name type="scientific">Diplogelasinospora grovesii</name>
    <dbReference type="NCBI Taxonomy" id="303347"/>
    <lineage>
        <taxon>Eukaryota</taxon>
        <taxon>Fungi</taxon>
        <taxon>Dikarya</taxon>
        <taxon>Ascomycota</taxon>
        <taxon>Pezizomycotina</taxon>
        <taxon>Sordariomycetes</taxon>
        <taxon>Sordariomycetidae</taxon>
        <taxon>Sordariales</taxon>
        <taxon>Diplogelasinosporaceae</taxon>
        <taxon>Diplogelasinospora</taxon>
    </lineage>
</organism>
<feature type="signal peptide" evidence="1">
    <location>
        <begin position="1"/>
        <end position="18"/>
    </location>
</feature>
<accession>A0AAN6S3E6</accession>
<gene>
    <name evidence="2" type="ORF">QBC46DRAFT_459560</name>
</gene>
<dbReference type="AlphaFoldDB" id="A0AAN6S3E6"/>